<dbReference type="OrthoDB" id="7340239at2"/>
<dbReference type="STRING" id="1123029.SAMN02745172_01055"/>
<proteinExistence type="predicted"/>
<evidence type="ECO:0000256" key="1">
    <source>
        <dbReference type="SAM" id="SignalP"/>
    </source>
</evidence>
<organism evidence="3 4">
    <name type="scientific">Pseudoxanthobacter soli DSM 19599</name>
    <dbReference type="NCBI Taxonomy" id="1123029"/>
    <lineage>
        <taxon>Bacteria</taxon>
        <taxon>Pseudomonadati</taxon>
        <taxon>Pseudomonadota</taxon>
        <taxon>Alphaproteobacteria</taxon>
        <taxon>Hyphomicrobiales</taxon>
        <taxon>Segnochrobactraceae</taxon>
        <taxon>Pseudoxanthobacter</taxon>
    </lineage>
</organism>
<keyword evidence="4" id="KW-1185">Reference proteome</keyword>
<evidence type="ECO:0000313" key="4">
    <source>
        <dbReference type="Proteomes" id="UP000186406"/>
    </source>
</evidence>
<dbReference type="Gene3D" id="1.20.1270.180">
    <property type="match status" value="1"/>
</dbReference>
<feature type="chain" id="PRO_5012636180" evidence="1">
    <location>
        <begin position="35"/>
        <end position="148"/>
    </location>
</feature>
<dbReference type="PANTHER" id="PTHR39176:SF1">
    <property type="entry name" value="PERIPLASMIC PROTEIN"/>
    <property type="match status" value="1"/>
</dbReference>
<feature type="domain" description="Lysozyme inhibitor LprI-like N-terminal" evidence="2">
    <location>
        <begin position="40"/>
        <end position="132"/>
    </location>
</feature>
<dbReference type="PANTHER" id="PTHR39176">
    <property type="entry name" value="PERIPLASMIC PROTEIN-RELATED"/>
    <property type="match status" value="1"/>
</dbReference>
<evidence type="ECO:0000313" key="3">
    <source>
        <dbReference type="EMBL" id="SHO62470.1"/>
    </source>
</evidence>
<reference evidence="3 4" key="1">
    <citation type="submission" date="2016-12" db="EMBL/GenBank/DDBJ databases">
        <authorList>
            <person name="Song W.-J."/>
            <person name="Kurnit D.M."/>
        </authorList>
    </citation>
    <scope>NUCLEOTIDE SEQUENCE [LARGE SCALE GENOMIC DNA]</scope>
    <source>
        <strain evidence="3 4">DSM 19599</strain>
    </source>
</reference>
<feature type="signal peptide" evidence="1">
    <location>
        <begin position="1"/>
        <end position="34"/>
    </location>
</feature>
<dbReference type="EMBL" id="FRXO01000002">
    <property type="protein sequence ID" value="SHO62470.1"/>
    <property type="molecule type" value="Genomic_DNA"/>
</dbReference>
<dbReference type="InterPro" id="IPR009739">
    <property type="entry name" value="LprI-like_N"/>
</dbReference>
<dbReference type="RefSeq" id="WP_084564072.1">
    <property type="nucleotide sequence ID" value="NZ_FRXO01000002.1"/>
</dbReference>
<sequence>MAVRSLSGRLIGGLAGAMLAGASLLAMPGPAAMAADDIDCDNAATQMEMDVCASNAFKAADRTLNATYRKLMAELDADGQGYLRDAQRAWVSFRDKECVSRTGGGPDREGSVWPMIYTDCQTELTNERIKALEAQVACPGGDLSCSQQ</sequence>
<evidence type="ECO:0000259" key="2">
    <source>
        <dbReference type="Pfam" id="PF07007"/>
    </source>
</evidence>
<dbReference type="AlphaFoldDB" id="A0A1M7ZC78"/>
<name>A0A1M7ZC78_9HYPH</name>
<dbReference type="Pfam" id="PF07007">
    <property type="entry name" value="LprI"/>
    <property type="match status" value="1"/>
</dbReference>
<accession>A0A1M7ZC78</accession>
<dbReference type="Proteomes" id="UP000186406">
    <property type="component" value="Unassembled WGS sequence"/>
</dbReference>
<gene>
    <name evidence="3" type="ORF">SAMN02745172_01055</name>
</gene>
<keyword evidence="1" id="KW-0732">Signal</keyword>
<protein>
    <submittedName>
        <fullName evidence="3">Uncharacterized conserved protein YecT, DUF1311 family</fullName>
    </submittedName>
</protein>